<keyword evidence="1" id="KW-1133">Transmembrane helix</keyword>
<dbReference type="AlphaFoldDB" id="T1KXG9"/>
<sequence length="59" mass="6902">MALIKDGKSNFLFLNLALIYCKSIISRFMLIMTEKLMNKKTKRVCKSIKSQVRSGKLRY</sequence>
<feature type="transmembrane region" description="Helical" evidence="1">
    <location>
        <begin position="12"/>
        <end position="33"/>
    </location>
</feature>
<dbReference type="Proteomes" id="UP000015104">
    <property type="component" value="Unassembled WGS sequence"/>
</dbReference>
<protein>
    <submittedName>
        <fullName evidence="2">Uncharacterized protein</fullName>
    </submittedName>
</protein>
<evidence type="ECO:0000313" key="2">
    <source>
        <dbReference type="EnsemblMetazoa" id="tetur26g00130.1"/>
    </source>
</evidence>
<reference evidence="2" key="2">
    <citation type="submission" date="2015-06" db="UniProtKB">
        <authorList>
            <consortium name="EnsemblMetazoa"/>
        </authorList>
    </citation>
    <scope>IDENTIFICATION</scope>
</reference>
<evidence type="ECO:0000313" key="3">
    <source>
        <dbReference type="Proteomes" id="UP000015104"/>
    </source>
</evidence>
<keyword evidence="3" id="KW-1185">Reference proteome</keyword>
<name>T1KXG9_TETUR</name>
<organism evidence="2 3">
    <name type="scientific">Tetranychus urticae</name>
    <name type="common">Two-spotted spider mite</name>
    <dbReference type="NCBI Taxonomy" id="32264"/>
    <lineage>
        <taxon>Eukaryota</taxon>
        <taxon>Metazoa</taxon>
        <taxon>Ecdysozoa</taxon>
        <taxon>Arthropoda</taxon>
        <taxon>Chelicerata</taxon>
        <taxon>Arachnida</taxon>
        <taxon>Acari</taxon>
        <taxon>Acariformes</taxon>
        <taxon>Trombidiformes</taxon>
        <taxon>Prostigmata</taxon>
        <taxon>Eleutherengona</taxon>
        <taxon>Raphignathae</taxon>
        <taxon>Tetranychoidea</taxon>
        <taxon>Tetranychidae</taxon>
        <taxon>Tetranychus</taxon>
    </lineage>
</organism>
<dbReference type="EMBL" id="CAEY01000695">
    <property type="status" value="NOT_ANNOTATED_CDS"/>
    <property type="molecule type" value="Genomic_DNA"/>
</dbReference>
<keyword evidence="1" id="KW-0472">Membrane</keyword>
<reference evidence="3" key="1">
    <citation type="submission" date="2011-08" db="EMBL/GenBank/DDBJ databases">
        <authorList>
            <person name="Rombauts S."/>
        </authorList>
    </citation>
    <scope>NUCLEOTIDE SEQUENCE</scope>
    <source>
        <strain evidence="3">London</strain>
    </source>
</reference>
<proteinExistence type="predicted"/>
<keyword evidence="1" id="KW-0812">Transmembrane</keyword>
<dbReference type="HOGENOM" id="CLU_2963804_0_0_1"/>
<accession>T1KXG9</accession>
<dbReference type="EnsemblMetazoa" id="tetur26g00130.1">
    <property type="protein sequence ID" value="tetur26g00130.1"/>
    <property type="gene ID" value="tetur26g00130"/>
</dbReference>
<evidence type="ECO:0000256" key="1">
    <source>
        <dbReference type="SAM" id="Phobius"/>
    </source>
</evidence>